<dbReference type="Pfam" id="PF00672">
    <property type="entry name" value="HAMP"/>
    <property type="match status" value="1"/>
</dbReference>
<accession>A0A1K0GMW1</accession>
<dbReference type="CDD" id="cd06225">
    <property type="entry name" value="HAMP"/>
    <property type="match status" value="1"/>
</dbReference>
<dbReference type="InterPro" id="IPR003660">
    <property type="entry name" value="HAMP_dom"/>
</dbReference>
<reference evidence="9 10" key="1">
    <citation type="submission" date="2016-09" db="EMBL/GenBank/DDBJ databases">
        <title>Couchioplanes caeruleus draft genome sequence.</title>
        <authorList>
            <person name="Sheehan J."/>
            <person name="Caffrey P."/>
        </authorList>
    </citation>
    <scope>NUCLEOTIDE SEQUENCE [LARGE SCALE GENOMIC DNA]</scope>
    <source>
        <strain evidence="9 10">DSM 43634</strain>
    </source>
</reference>
<keyword evidence="10" id="KW-1185">Reference proteome</keyword>
<dbReference type="PRINTS" id="PR00260">
    <property type="entry name" value="CHEMTRNSDUCR"/>
</dbReference>
<organism evidence="9 10">
    <name type="scientific">Couchioplanes caeruleus subsp. caeruleus</name>
    <dbReference type="NCBI Taxonomy" id="56427"/>
    <lineage>
        <taxon>Bacteria</taxon>
        <taxon>Bacillati</taxon>
        <taxon>Actinomycetota</taxon>
        <taxon>Actinomycetes</taxon>
        <taxon>Micromonosporales</taxon>
        <taxon>Micromonosporaceae</taxon>
        <taxon>Couchioplanes</taxon>
    </lineage>
</organism>
<keyword evidence="6" id="KW-0472">Membrane</keyword>
<dbReference type="SMART" id="SM00283">
    <property type="entry name" value="MA"/>
    <property type="match status" value="1"/>
</dbReference>
<dbReference type="SMART" id="SM00304">
    <property type="entry name" value="HAMP"/>
    <property type="match status" value="1"/>
</dbReference>
<dbReference type="GO" id="GO:0006935">
    <property type="term" value="P:chemotaxis"/>
    <property type="evidence" value="ECO:0007669"/>
    <property type="project" value="InterPro"/>
</dbReference>
<dbReference type="Pfam" id="PF00015">
    <property type="entry name" value="MCPsignal"/>
    <property type="match status" value="1"/>
</dbReference>
<dbReference type="RefSeq" id="WP_071807018.1">
    <property type="nucleotide sequence ID" value="NZ_MEIA01000221.1"/>
</dbReference>
<evidence type="ECO:0000259" key="8">
    <source>
        <dbReference type="PROSITE" id="PS50885"/>
    </source>
</evidence>
<comment type="similarity">
    <text evidence="4">Belongs to the methyl-accepting chemotaxis (MCP) protein family.</text>
</comment>
<evidence type="ECO:0000259" key="7">
    <source>
        <dbReference type="PROSITE" id="PS50111"/>
    </source>
</evidence>
<evidence type="ECO:0000256" key="2">
    <source>
        <dbReference type="ARBA" id="ARBA00022989"/>
    </source>
</evidence>
<dbReference type="AlphaFoldDB" id="A0A1K0GMW1"/>
<dbReference type="PANTHER" id="PTHR32089">
    <property type="entry name" value="METHYL-ACCEPTING CHEMOTAXIS PROTEIN MCPB"/>
    <property type="match status" value="1"/>
</dbReference>
<evidence type="ECO:0000256" key="1">
    <source>
        <dbReference type="ARBA" id="ARBA00022692"/>
    </source>
</evidence>
<dbReference type="EMBL" id="MEIA01000221">
    <property type="protein sequence ID" value="OJF12412.1"/>
    <property type="molecule type" value="Genomic_DNA"/>
</dbReference>
<feature type="transmembrane region" description="Helical" evidence="6">
    <location>
        <begin position="12"/>
        <end position="34"/>
    </location>
</feature>
<evidence type="ECO:0000313" key="9">
    <source>
        <dbReference type="EMBL" id="OJF12412.1"/>
    </source>
</evidence>
<gene>
    <name evidence="9" type="ORF">BG844_20840</name>
</gene>
<dbReference type="PANTHER" id="PTHR32089:SF112">
    <property type="entry name" value="LYSOZYME-LIKE PROTEIN-RELATED"/>
    <property type="match status" value="1"/>
</dbReference>
<proteinExistence type="inferred from homology"/>
<evidence type="ECO:0000256" key="4">
    <source>
        <dbReference type="ARBA" id="ARBA00029447"/>
    </source>
</evidence>
<comment type="caution">
    <text evidence="9">The sequence shown here is derived from an EMBL/GenBank/DDBJ whole genome shotgun (WGS) entry which is preliminary data.</text>
</comment>
<dbReference type="GO" id="GO:0016020">
    <property type="term" value="C:membrane"/>
    <property type="evidence" value="ECO:0007669"/>
    <property type="project" value="InterPro"/>
</dbReference>
<evidence type="ECO:0000313" key="10">
    <source>
        <dbReference type="Proteomes" id="UP000182486"/>
    </source>
</evidence>
<evidence type="ECO:0000256" key="3">
    <source>
        <dbReference type="ARBA" id="ARBA00023224"/>
    </source>
</evidence>
<dbReference type="GO" id="GO:0004888">
    <property type="term" value="F:transmembrane signaling receptor activity"/>
    <property type="evidence" value="ECO:0007669"/>
    <property type="project" value="InterPro"/>
</dbReference>
<keyword evidence="1 6" id="KW-0812">Transmembrane</keyword>
<keyword evidence="3 5" id="KW-0807">Transducer</keyword>
<evidence type="ECO:0000256" key="6">
    <source>
        <dbReference type="SAM" id="Phobius"/>
    </source>
</evidence>
<feature type="domain" description="Methyl-accepting transducer" evidence="7">
    <location>
        <begin position="287"/>
        <end position="523"/>
    </location>
</feature>
<keyword evidence="2 6" id="KW-1133">Transmembrane helix</keyword>
<dbReference type="Proteomes" id="UP000182486">
    <property type="component" value="Unassembled WGS sequence"/>
</dbReference>
<dbReference type="InterPro" id="IPR004089">
    <property type="entry name" value="MCPsignal_dom"/>
</dbReference>
<dbReference type="Gene3D" id="1.10.287.950">
    <property type="entry name" value="Methyl-accepting chemotaxis protein"/>
    <property type="match status" value="1"/>
</dbReference>
<dbReference type="PROSITE" id="PS50111">
    <property type="entry name" value="CHEMOTAXIS_TRANSDUC_2"/>
    <property type="match status" value="1"/>
</dbReference>
<dbReference type="GO" id="GO:0007165">
    <property type="term" value="P:signal transduction"/>
    <property type="evidence" value="ECO:0007669"/>
    <property type="project" value="UniProtKB-KW"/>
</dbReference>
<sequence>MRISDVSVGKRLGASFLVLASLIVVAAGAGWWGMRQQSDSQSRMADLEHLRGDIQEIEYYAADISGWQSLWINDVAAYGFEYLASEDEFNRQGLLDSKEAVYEVLEQVETTNFTAAEKAMFDKLKPAWDDFFAWDDKMLKWLEEDDSQATLRKVMDSVNDGDASDSYGVVLDTTTELYKSVVDRVEKESARAADVRDLSQKVLGGTLLLALILAILLAVWATRSVVRPLNVVVAALGRLAGRDLTVRTDLKRRDELGRLGEALNTTAEALRETVAAIAGHAGTISTASDGLSEISGRVTESNAHVDEQASAVAQAAGDVSGNVRTLEAGSREMGSAIDEISRNAGEAARVAVEAVSVVDRTNVSVGKLGESSAEISAVVRIITSIAEQTNLLALNATIEAARAGEMGKGFAVVAGEVKDLAQETAKATEEISRLVQTIQSDTGDAVGAIAEIGNVVSRISDFQTLIAAAVEEQTATTGEMGRNVAEAAQSSREIAMNIAGVSAAVGETTTVVRQAQSSAEELARTSSELKSLVAGFTV</sequence>
<protein>
    <submittedName>
        <fullName evidence="9">Chemotaxis protein</fullName>
    </submittedName>
</protein>
<name>A0A1K0GMW1_9ACTN</name>
<dbReference type="PROSITE" id="PS50885">
    <property type="entry name" value="HAMP"/>
    <property type="match status" value="1"/>
</dbReference>
<feature type="domain" description="HAMP" evidence="8">
    <location>
        <begin position="223"/>
        <end position="275"/>
    </location>
</feature>
<evidence type="ECO:0000256" key="5">
    <source>
        <dbReference type="PROSITE-ProRule" id="PRU00284"/>
    </source>
</evidence>
<dbReference type="SUPFAM" id="SSF58104">
    <property type="entry name" value="Methyl-accepting chemotaxis protein (MCP) signaling domain"/>
    <property type="match status" value="1"/>
</dbReference>
<dbReference type="InterPro" id="IPR004090">
    <property type="entry name" value="Chemotax_Me-accpt_rcpt"/>
</dbReference>